<proteinExistence type="predicted"/>
<reference evidence="2" key="1">
    <citation type="submission" date="2022-11" db="UniProtKB">
        <authorList>
            <consortium name="WormBaseParasite"/>
        </authorList>
    </citation>
    <scope>IDENTIFICATION</scope>
</reference>
<organism evidence="1 2">
    <name type="scientific">Panagrolaimus sp. ES5</name>
    <dbReference type="NCBI Taxonomy" id="591445"/>
    <lineage>
        <taxon>Eukaryota</taxon>
        <taxon>Metazoa</taxon>
        <taxon>Ecdysozoa</taxon>
        <taxon>Nematoda</taxon>
        <taxon>Chromadorea</taxon>
        <taxon>Rhabditida</taxon>
        <taxon>Tylenchina</taxon>
        <taxon>Panagrolaimomorpha</taxon>
        <taxon>Panagrolaimoidea</taxon>
        <taxon>Panagrolaimidae</taxon>
        <taxon>Panagrolaimus</taxon>
    </lineage>
</organism>
<accession>A0AC34FTL6</accession>
<sequence length="423" mass="50542">MSLNYSLPAILSLKAPVDQTYLQQIKKLEHEVKAIKNAHQNAFHKSVYLLLIKFAENYMMPFEYWNELFDTIWRNSFDLDKNYVRNLSQYQFYDNANIRGATASLDFSQQKIMSNPRRKFLTIYNKENEQKSFDKKNFTSLIQILHYPNCDIEQAWTLYESEICTFPSKSIVETYQKMRNLYFKINLIDEKNVSEWFNALLEVEDDEFVIDNVEYRLGKDFTNKLLWKLYIKFWEKRDKMAMLHVYSKYCRIFVGQKSIKNEYEKEVKKLGKSVNVPWKNAFPFEKYDENFDFNSAIKQRQKIRPQKQKHVKPCDRYFNPDNALIKKLPFQHTFIKHIFEIFNFSVTDPTALSAFIPKILKCNAKFVDLKCQNLTLDEIKVIIGHGNVEEILLHKVTVFDKINQRNIPIEEILRLTPKLKKLT</sequence>
<protein>
    <submittedName>
        <fullName evidence="2">Uncharacterized protein</fullName>
    </submittedName>
</protein>
<dbReference type="Proteomes" id="UP000887579">
    <property type="component" value="Unplaced"/>
</dbReference>
<evidence type="ECO:0000313" key="2">
    <source>
        <dbReference type="WBParaSite" id="ES5_v2.g20720.t1"/>
    </source>
</evidence>
<name>A0AC34FTL6_9BILA</name>
<evidence type="ECO:0000313" key="1">
    <source>
        <dbReference type="Proteomes" id="UP000887579"/>
    </source>
</evidence>
<dbReference type="WBParaSite" id="ES5_v2.g20720.t1">
    <property type="protein sequence ID" value="ES5_v2.g20720.t1"/>
    <property type="gene ID" value="ES5_v2.g20720"/>
</dbReference>